<dbReference type="EMBL" id="CZBU01000008">
    <property type="protein sequence ID" value="CUQ79278.1"/>
    <property type="molecule type" value="Genomic_DNA"/>
</dbReference>
<dbReference type="RefSeq" id="WP_055216757.1">
    <property type="nucleotide sequence ID" value="NZ_CZBU01000008.1"/>
</dbReference>
<keyword evidence="1" id="KW-0812">Transmembrane</keyword>
<dbReference type="Proteomes" id="UP000481964">
    <property type="component" value="Unassembled WGS sequence"/>
</dbReference>
<protein>
    <submittedName>
        <fullName evidence="4">DMT family transporter</fullName>
    </submittedName>
    <submittedName>
        <fullName evidence="3">EamA-like transporter family protein</fullName>
    </submittedName>
    <submittedName>
        <fullName evidence="2">Uncharacterized protein conserved in bacteria</fullName>
    </submittedName>
</protein>
<dbReference type="PANTHER" id="PTHR34821">
    <property type="entry name" value="INNER MEMBRANE PROTEIN YDCZ"/>
    <property type="match status" value="1"/>
</dbReference>
<dbReference type="AlphaFoldDB" id="A0A174Z4Z9"/>
<dbReference type="OrthoDB" id="9789346at2"/>
<evidence type="ECO:0000256" key="1">
    <source>
        <dbReference type="SAM" id="Phobius"/>
    </source>
</evidence>
<dbReference type="Proteomes" id="UP000285844">
    <property type="component" value="Unassembled WGS sequence"/>
</dbReference>
<sequence>MAGFLIAIISGALMSLQGAFNTNVTKASSVWVTAMFVQLTALATCAIMWVIDGRPDIMKLFKVDNKITLLGGVIGAFITFTVIKSISGLGIAKAEVTIVVAQIIVSYLLGLFGLFGSEKTTFSWIKLVSLLITVAGVCMFYFLGNPSTD</sequence>
<dbReference type="InterPro" id="IPR006750">
    <property type="entry name" value="YdcZ"/>
</dbReference>
<reference evidence="4 6" key="2">
    <citation type="submission" date="2018-08" db="EMBL/GenBank/DDBJ databases">
        <title>A genome reference for cultivated species of the human gut microbiota.</title>
        <authorList>
            <person name="Zou Y."/>
            <person name="Xue W."/>
            <person name="Luo G."/>
        </authorList>
    </citation>
    <scope>NUCLEOTIDE SEQUENCE [LARGE SCALE GENOMIC DNA]</scope>
    <source>
        <strain evidence="4 6">AM37-3BH</strain>
    </source>
</reference>
<proteinExistence type="predicted"/>
<keyword evidence="1" id="KW-1133">Transmembrane helix</keyword>
<evidence type="ECO:0000313" key="5">
    <source>
        <dbReference type="Proteomes" id="UP000095621"/>
    </source>
</evidence>
<gene>
    <name evidence="4" type="ORF">DW858_06840</name>
    <name evidence="2" type="ORF">ERS852490_02942</name>
    <name evidence="3" type="ORF">GKE48_12365</name>
</gene>
<feature type="transmembrane region" description="Helical" evidence="1">
    <location>
        <begin position="28"/>
        <end position="51"/>
    </location>
</feature>
<dbReference type="EMBL" id="QSHM01000006">
    <property type="protein sequence ID" value="RHC13390.1"/>
    <property type="molecule type" value="Genomic_DNA"/>
</dbReference>
<evidence type="ECO:0000313" key="4">
    <source>
        <dbReference type="EMBL" id="RHC13390.1"/>
    </source>
</evidence>
<keyword evidence="1" id="KW-0472">Membrane</keyword>
<organism evidence="2 5">
    <name type="scientific">Lachnospira eligens</name>
    <dbReference type="NCBI Taxonomy" id="39485"/>
    <lineage>
        <taxon>Bacteria</taxon>
        <taxon>Bacillati</taxon>
        <taxon>Bacillota</taxon>
        <taxon>Clostridia</taxon>
        <taxon>Lachnospirales</taxon>
        <taxon>Lachnospiraceae</taxon>
        <taxon>Lachnospira</taxon>
    </lineage>
</organism>
<dbReference type="Proteomes" id="UP000095621">
    <property type="component" value="Unassembled WGS sequence"/>
</dbReference>
<evidence type="ECO:0000313" key="7">
    <source>
        <dbReference type="Proteomes" id="UP000481964"/>
    </source>
</evidence>
<dbReference type="EMBL" id="WKRD01000010">
    <property type="protein sequence ID" value="MSC58228.1"/>
    <property type="molecule type" value="Genomic_DNA"/>
</dbReference>
<feature type="transmembrane region" description="Helical" evidence="1">
    <location>
        <begin position="98"/>
        <end position="117"/>
    </location>
</feature>
<reference evidence="3 7" key="3">
    <citation type="journal article" date="2019" name="Nat. Med.">
        <title>A library of human gut bacterial isolates paired with longitudinal multiomics data enables mechanistic microbiome research.</title>
        <authorList>
            <person name="Poyet M."/>
            <person name="Groussin M."/>
            <person name="Gibbons S.M."/>
            <person name="Avila-Pacheco J."/>
            <person name="Jiang X."/>
            <person name="Kearney S.M."/>
            <person name="Perrotta A.R."/>
            <person name="Berdy B."/>
            <person name="Zhao S."/>
            <person name="Lieberman T.D."/>
            <person name="Swanson P.K."/>
            <person name="Smith M."/>
            <person name="Roesemann S."/>
            <person name="Alexander J.E."/>
            <person name="Rich S.A."/>
            <person name="Livny J."/>
            <person name="Vlamakis H."/>
            <person name="Clish C."/>
            <person name="Bullock K."/>
            <person name="Deik A."/>
            <person name="Scott J."/>
            <person name="Pierce K.A."/>
            <person name="Xavier R.J."/>
            <person name="Alm E.J."/>
        </authorList>
    </citation>
    <scope>NUCLEOTIDE SEQUENCE [LARGE SCALE GENOMIC DNA]</scope>
    <source>
        <strain evidence="3 7">BIOML-A1</strain>
    </source>
</reference>
<evidence type="ECO:0000313" key="6">
    <source>
        <dbReference type="Proteomes" id="UP000285844"/>
    </source>
</evidence>
<reference evidence="2 5" key="1">
    <citation type="submission" date="2015-09" db="EMBL/GenBank/DDBJ databases">
        <authorList>
            <consortium name="Pathogen Informatics"/>
        </authorList>
    </citation>
    <scope>NUCLEOTIDE SEQUENCE [LARGE SCALE GENOMIC DNA]</scope>
    <source>
        <strain evidence="2 5">2789STDY5834875</strain>
    </source>
</reference>
<accession>A0A174Z4Z9</accession>
<name>A0A174Z4Z9_9FIRM</name>
<dbReference type="GO" id="GO:0005886">
    <property type="term" value="C:plasma membrane"/>
    <property type="evidence" value="ECO:0007669"/>
    <property type="project" value="TreeGrafter"/>
</dbReference>
<dbReference type="Pfam" id="PF04657">
    <property type="entry name" value="DMT_YdcZ"/>
    <property type="match status" value="1"/>
</dbReference>
<feature type="transmembrane region" description="Helical" evidence="1">
    <location>
        <begin position="67"/>
        <end position="92"/>
    </location>
</feature>
<dbReference type="PANTHER" id="PTHR34821:SF3">
    <property type="entry name" value="MEMBRANE PROTEIN"/>
    <property type="match status" value="1"/>
</dbReference>
<evidence type="ECO:0000313" key="3">
    <source>
        <dbReference type="EMBL" id="MSC58228.1"/>
    </source>
</evidence>
<feature type="transmembrane region" description="Helical" evidence="1">
    <location>
        <begin position="124"/>
        <end position="143"/>
    </location>
</feature>
<evidence type="ECO:0000313" key="2">
    <source>
        <dbReference type="EMBL" id="CUQ79278.1"/>
    </source>
</evidence>